<protein>
    <submittedName>
        <fullName evidence="1">Uncharacterized protein</fullName>
    </submittedName>
</protein>
<reference evidence="1" key="1">
    <citation type="journal article" date="2012" name="Nature">
        <title>The oyster genome reveals stress adaptation and complexity of shell formation.</title>
        <authorList>
            <person name="Zhang G."/>
            <person name="Fang X."/>
            <person name="Guo X."/>
            <person name="Li L."/>
            <person name="Luo R."/>
            <person name="Xu F."/>
            <person name="Yang P."/>
            <person name="Zhang L."/>
            <person name="Wang X."/>
            <person name="Qi H."/>
            <person name="Xiong Z."/>
            <person name="Que H."/>
            <person name="Xie Y."/>
            <person name="Holland P.W."/>
            <person name="Paps J."/>
            <person name="Zhu Y."/>
            <person name="Wu F."/>
            <person name="Chen Y."/>
            <person name="Wang J."/>
            <person name="Peng C."/>
            <person name="Meng J."/>
            <person name="Yang L."/>
            <person name="Liu J."/>
            <person name="Wen B."/>
            <person name="Zhang N."/>
            <person name="Huang Z."/>
            <person name="Zhu Q."/>
            <person name="Feng Y."/>
            <person name="Mount A."/>
            <person name="Hedgecock D."/>
            <person name="Xu Z."/>
            <person name="Liu Y."/>
            <person name="Domazet-Loso T."/>
            <person name="Du Y."/>
            <person name="Sun X."/>
            <person name="Zhang S."/>
            <person name="Liu B."/>
            <person name="Cheng P."/>
            <person name="Jiang X."/>
            <person name="Li J."/>
            <person name="Fan D."/>
            <person name="Wang W."/>
            <person name="Fu W."/>
            <person name="Wang T."/>
            <person name="Wang B."/>
            <person name="Zhang J."/>
            <person name="Peng Z."/>
            <person name="Li Y."/>
            <person name="Li N."/>
            <person name="Wang J."/>
            <person name="Chen M."/>
            <person name="He Y."/>
            <person name="Tan F."/>
            <person name="Song X."/>
            <person name="Zheng Q."/>
            <person name="Huang R."/>
            <person name="Yang H."/>
            <person name="Du X."/>
            <person name="Chen L."/>
            <person name="Yang M."/>
            <person name="Gaffney P.M."/>
            <person name="Wang S."/>
            <person name="Luo L."/>
            <person name="She Z."/>
            <person name="Ming Y."/>
            <person name="Huang W."/>
            <person name="Zhang S."/>
            <person name="Huang B."/>
            <person name="Zhang Y."/>
            <person name="Qu T."/>
            <person name="Ni P."/>
            <person name="Miao G."/>
            <person name="Wang J."/>
            <person name="Wang Q."/>
            <person name="Steinberg C.E."/>
            <person name="Wang H."/>
            <person name="Li N."/>
            <person name="Qian L."/>
            <person name="Zhang G."/>
            <person name="Li Y."/>
            <person name="Yang H."/>
            <person name="Liu X."/>
            <person name="Wang J."/>
            <person name="Yin Y."/>
            <person name="Wang J."/>
        </authorList>
    </citation>
    <scope>NUCLEOTIDE SEQUENCE [LARGE SCALE GENOMIC DNA]</scope>
    <source>
        <strain evidence="1">05x7-T-G4-1.051#20</strain>
    </source>
</reference>
<dbReference type="InParanoid" id="K1RV63"/>
<gene>
    <name evidence="1" type="ORF">CGI_10020887</name>
</gene>
<name>K1RV63_MAGGI</name>
<sequence length="75" mass="8494">MEQTRNRVNRAAAKEILGCGGRLLRQTQFLGKLKQQHSWDGVNLSGLGNDIYLNNLQEALEHFVKNKEEVVFPGN</sequence>
<proteinExistence type="predicted"/>
<evidence type="ECO:0000313" key="1">
    <source>
        <dbReference type="EMBL" id="EKC38626.1"/>
    </source>
</evidence>
<dbReference type="AlphaFoldDB" id="K1RV63"/>
<accession>K1RV63</accession>
<dbReference type="EMBL" id="JH816761">
    <property type="protein sequence ID" value="EKC38626.1"/>
    <property type="molecule type" value="Genomic_DNA"/>
</dbReference>
<dbReference type="HOGENOM" id="CLU_2778335_0_0_1"/>
<organism evidence="1">
    <name type="scientific">Magallana gigas</name>
    <name type="common">Pacific oyster</name>
    <name type="synonym">Crassostrea gigas</name>
    <dbReference type="NCBI Taxonomy" id="29159"/>
    <lineage>
        <taxon>Eukaryota</taxon>
        <taxon>Metazoa</taxon>
        <taxon>Spiralia</taxon>
        <taxon>Lophotrochozoa</taxon>
        <taxon>Mollusca</taxon>
        <taxon>Bivalvia</taxon>
        <taxon>Autobranchia</taxon>
        <taxon>Pteriomorphia</taxon>
        <taxon>Ostreida</taxon>
        <taxon>Ostreoidea</taxon>
        <taxon>Ostreidae</taxon>
        <taxon>Magallana</taxon>
    </lineage>
</organism>